<gene>
    <name evidence="2" type="ORF">BRAPAZ1V2_A01P30240.2</name>
</gene>
<proteinExistence type="predicted"/>
<evidence type="ECO:0000256" key="1">
    <source>
        <dbReference type="SAM" id="MobiDB-lite"/>
    </source>
</evidence>
<evidence type="ECO:0000313" key="3">
    <source>
        <dbReference type="Proteomes" id="UP000694005"/>
    </source>
</evidence>
<protein>
    <submittedName>
        <fullName evidence="2">Uncharacterized protein</fullName>
    </submittedName>
</protein>
<sequence length="60" mass="6582">MILGESWIHDMGGRPLDSSPNGEIPYTLGHKGNQRGSGVFPLLLPDHSERKDQGLRAITE</sequence>
<dbReference type="AlphaFoldDB" id="A0A8D9GXH7"/>
<reference evidence="2 3" key="1">
    <citation type="submission" date="2021-07" db="EMBL/GenBank/DDBJ databases">
        <authorList>
            <consortium name="Genoscope - CEA"/>
            <person name="William W."/>
        </authorList>
    </citation>
    <scope>NUCLEOTIDE SEQUENCE [LARGE SCALE GENOMIC DNA]</scope>
</reference>
<organism evidence="2 3">
    <name type="scientific">Brassica campestris</name>
    <name type="common">Field mustard</name>
    <dbReference type="NCBI Taxonomy" id="3711"/>
    <lineage>
        <taxon>Eukaryota</taxon>
        <taxon>Viridiplantae</taxon>
        <taxon>Streptophyta</taxon>
        <taxon>Embryophyta</taxon>
        <taxon>Tracheophyta</taxon>
        <taxon>Spermatophyta</taxon>
        <taxon>Magnoliopsida</taxon>
        <taxon>eudicotyledons</taxon>
        <taxon>Gunneridae</taxon>
        <taxon>Pentapetalae</taxon>
        <taxon>rosids</taxon>
        <taxon>malvids</taxon>
        <taxon>Brassicales</taxon>
        <taxon>Brassicaceae</taxon>
        <taxon>Brassiceae</taxon>
        <taxon>Brassica</taxon>
    </lineage>
</organism>
<dbReference type="EMBL" id="LS974617">
    <property type="protein sequence ID" value="CAG7888948.1"/>
    <property type="molecule type" value="Genomic_DNA"/>
</dbReference>
<dbReference type="Gramene" id="A01p30240.2_BraZ1">
    <property type="protein sequence ID" value="A01p30240.2_BraZ1.CDS.1"/>
    <property type="gene ID" value="A01g30240.2_BraZ1"/>
</dbReference>
<dbReference type="Proteomes" id="UP000694005">
    <property type="component" value="Chromosome A01"/>
</dbReference>
<name>A0A8D9GXH7_BRACM</name>
<evidence type="ECO:0000313" key="2">
    <source>
        <dbReference type="EMBL" id="CAG7888948.1"/>
    </source>
</evidence>
<feature type="region of interest" description="Disordered" evidence="1">
    <location>
        <begin position="1"/>
        <end position="33"/>
    </location>
</feature>
<accession>A0A8D9GXH7</accession>